<name>A0A8S5V9K7_9CAUD</name>
<protein>
    <submittedName>
        <fullName evidence="1">Baseplate wedge protein</fullName>
    </submittedName>
</protein>
<dbReference type="EMBL" id="BK016230">
    <property type="protein sequence ID" value="DAG03397.1"/>
    <property type="molecule type" value="Genomic_DNA"/>
</dbReference>
<reference evidence="1" key="1">
    <citation type="journal article" date="2021" name="Proc. Natl. Acad. Sci. U.S.A.">
        <title>A Catalog of Tens of Thousands of Viruses from Human Metagenomes Reveals Hidden Associations with Chronic Diseases.</title>
        <authorList>
            <person name="Tisza M.J."/>
            <person name="Buck C.B."/>
        </authorList>
    </citation>
    <scope>NUCLEOTIDE SEQUENCE</scope>
    <source>
        <strain evidence="1">CtUml7</strain>
    </source>
</reference>
<accession>A0A8S5V9K7</accession>
<evidence type="ECO:0000313" key="1">
    <source>
        <dbReference type="EMBL" id="DAG03397.1"/>
    </source>
</evidence>
<organism evidence="1">
    <name type="scientific">Ackermannviridae sp. ctUml7</name>
    <dbReference type="NCBI Taxonomy" id="2825753"/>
    <lineage>
        <taxon>Viruses</taxon>
        <taxon>Duplodnaviria</taxon>
        <taxon>Heunggongvirae</taxon>
        <taxon>Uroviricota</taxon>
        <taxon>Caudoviricetes</taxon>
        <taxon>Pantevenvirales</taxon>
        <taxon>Ackermannviridae</taxon>
    </lineage>
</organism>
<sequence>MKLENPWVGYLDRGYRTIKTALVNRVKTLLPEMTDYSQSNIFMIILDYMAALTELLNYYVDVSARELYVYTAQHISSMIQLSRLIDYRIKARIPSTVRVTVQLLDQDGNPAEATQDIIFKGDNILLGSNGVPFRQMGDVVMRKGSNLVVLDLEQSVKSATNPDEYTNLGLVPEGKNPTLPLPSNYADGSGTIYIDGEQWDLVETLGFSSPYDQVFVVEYVSEGLFVAKFGDGIRGAIPRAGAEAKLSYNITQGINGNLDSGTITDFKGTPNVEPSGALTNYTLNITNPNAATGGSDRETIEDMREHLGCSLRTLDRAVTFKDFIDIAKLCPGVDKVGADFSCETGISYYITPDKGGEANELLLRELEDYVDMRKVLGVPVQAFPAGETQIYLSLTVWGKYGKRAQDIQLLVETALVNEYSYNNSDINRPIYTSDIIALVDNLDAVDHLTLDELYLLPYGRKAITTENPNAAQITFPGYIDFKKENNKYVPTENAYWALIISLIKNNRANMDIIITKNGAQVKVFENVSVTPGADGYVTLEYDVFVFKLILNNPGIQEGDSWEFQTYTNNIDISVSDNSVPVLKVENISLTINEYANETI</sequence>
<proteinExistence type="predicted"/>